<comment type="caution">
    <text evidence="2">The sequence shown here is derived from an EMBL/GenBank/DDBJ whole genome shotgun (WGS) entry which is preliminary data.</text>
</comment>
<accession>A0AAD5K526</accession>
<feature type="compositionally biased region" description="Basic residues" evidence="1">
    <location>
        <begin position="186"/>
        <end position="200"/>
    </location>
</feature>
<dbReference type="AlphaFoldDB" id="A0AAD5K526"/>
<sequence length="299" mass="34834">MESCLQTILRTKRLKGRNLMMKKCETAARIVNVLRPYNFPKSTSDKDDDDDSEEEDAITIHQCAPLAAITNAMAAITSKREVLDPKKRHEVFGAIFNMKKTRQALASRKLRSNIALRIQTVILSMYSGLDTKMMLIRIRRKQVVALRMLQNRVWNQNRIRRSLKRERHSRKRKGSRNRKAKEGRNIKNKKNKEKNKKRKAASKETKTVKDEGMKLHLHHLNANVTNLTNALAVLRRKHLTFERNCADIGREFTKVTKAKQWNSVMYTELQTFRQIVTGIEEEIGITQRNLNSTRNDIQD</sequence>
<proteinExistence type="predicted"/>
<evidence type="ECO:0000313" key="3">
    <source>
        <dbReference type="Proteomes" id="UP001209540"/>
    </source>
</evidence>
<dbReference type="Proteomes" id="UP001209540">
    <property type="component" value="Unassembled WGS sequence"/>
</dbReference>
<reference evidence="2" key="1">
    <citation type="journal article" date="2022" name="IScience">
        <title>Evolution of zygomycete secretomes and the origins of terrestrial fungal ecologies.</title>
        <authorList>
            <person name="Chang Y."/>
            <person name="Wang Y."/>
            <person name="Mondo S."/>
            <person name="Ahrendt S."/>
            <person name="Andreopoulos W."/>
            <person name="Barry K."/>
            <person name="Beard J."/>
            <person name="Benny G.L."/>
            <person name="Blankenship S."/>
            <person name="Bonito G."/>
            <person name="Cuomo C."/>
            <person name="Desiro A."/>
            <person name="Gervers K.A."/>
            <person name="Hundley H."/>
            <person name="Kuo A."/>
            <person name="LaButti K."/>
            <person name="Lang B.F."/>
            <person name="Lipzen A."/>
            <person name="O'Donnell K."/>
            <person name="Pangilinan J."/>
            <person name="Reynolds N."/>
            <person name="Sandor L."/>
            <person name="Smith M.E."/>
            <person name="Tsang A."/>
            <person name="Grigoriev I.V."/>
            <person name="Stajich J.E."/>
            <person name="Spatafora J.W."/>
        </authorList>
    </citation>
    <scope>NUCLEOTIDE SEQUENCE</scope>
    <source>
        <strain evidence="2">RSA 2281</strain>
    </source>
</reference>
<gene>
    <name evidence="2" type="ORF">BDA99DRAFT_597329</name>
</gene>
<keyword evidence="3" id="KW-1185">Reference proteome</keyword>
<evidence type="ECO:0000313" key="2">
    <source>
        <dbReference type="EMBL" id="KAI9269281.1"/>
    </source>
</evidence>
<dbReference type="EMBL" id="JAIXMP010000008">
    <property type="protein sequence ID" value="KAI9269281.1"/>
    <property type="molecule type" value="Genomic_DNA"/>
</dbReference>
<protein>
    <submittedName>
        <fullName evidence="2">Uncharacterized protein</fullName>
    </submittedName>
</protein>
<evidence type="ECO:0000256" key="1">
    <source>
        <dbReference type="SAM" id="MobiDB-lite"/>
    </source>
</evidence>
<feature type="region of interest" description="Disordered" evidence="1">
    <location>
        <begin position="161"/>
        <end position="207"/>
    </location>
</feature>
<reference evidence="2" key="2">
    <citation type="submission" date="2023-02" db="EMBL/GenBank/DDBJ databases">
        <authorList>
            <consortium name="DOE Joint Genome Institute"/>
            <person name="Mondo S.J."/>
            <person name="Chang Y."/>
            <person name="Wang Y."/>
            <person name="Ahrendt S."/>
            <person name="Andreopoulos W."/>
            <person name="Barry K."/>
            <person name="Beard J."/>
            <person name="Benny G.L."/>
            <person name="Blankenship S."/>
            <person name="Bonito G."/>
            <person name="Cuomo C."/>
            <person name="Desiro A."/>
            <person name="Gervers K.A."/>
            <person name="Hundley H."/>
            <person name="Kuo A."/>
            <person name="LaButti K."/>
            <person name="Lang B.F."/>
            <person name="Lipzen A."/>
            <person name="O'Donnell K."/>
            <person name="Pangilinan J."/>
            <person name="Reynolds N."/>
            <person name="Sandor L."/>
            <person name="Smith M.W."/>
            <person name="Tsang A."/>
            <person name="Grigoriev I.V."/>
            <person name="Stajich J.E."/>
            <person name="Spatafora J.W."/>
        </authorList>
    </citation>
    <scope>NUCLEOTIDE SEQUENCE</scope>
    <source>
        <strain evidence="2">RSA 2281</strain>
    </source>
</reference>
<feature type="compositionally biased region" description="Basic residues" evidence="1">
    <location>
        <begin position="161"/>
        <end position="179"/>
    </location>
</feature>
<organism evidence="2 3">
    <name type="scientific">Phascolomyces articulosus</name>
    <dbReference type="NCBI Taxonomy" id="60185"/>
    <lineage>
        <taxon>Eukaryota</taxon>
        <taxon>Fungi</taxon>
        <taxon>Fungi incertae sedis</taxon>
        <taxon>Mucoromycota</taxon>
        <taxon>Mucoromycotina</taxon>
        <taxon>Mucoromycetes</taxon>
        <taxon>Mucorales</taxon>
        <taxon>Lichtheimiaceae</taxon>
        <taxon>Phascolomyces</taxon>
    </lineage>
</organism>
<name>A0AAD5K526_9FUNG</name>